<dbReference type="RefSeq" id="WP_107978529.1">
    <property type="nucleotide sequence ID" value="NZ_BMEZ01000033.1"/>
</dbReference>
<dbReference type="EMBL" id="QBKN01000034">
    <property type="protein sequence ID" value="PTX40362.1"/>
    <property type="molecule type" value="Genomic_DNA"/>
</dbReference>
<keyword evidence="3" id="KW-1185">Reference proteome</keyword>
<dbReference type="SUPFAM" id="SSF53448">
    <property type="entry name" value="Nucleotide-diphospho-sugar transferases"/>
    <property type="match status" value="1"/>
</dbReference>
<reference evidence="2 3" key="1">
    <citation type="submission" date="2018-04" db="EMBL/GenBank/DDBJ databases">
        <title>Genomic Encyclopedia of Archaeal and Bacterial Type Strains, Phase II (KMG-II): from individual species to whole genera.</title>
        <authorList>
            <person name="Goeker M."/>
        </authorList>
    </citation>
    <scope>NUCLEOTIDE SEQUENCE [LARGE SCALE GENOMIC DNA]</scope>
    <source>
        <strain evidence="2 3">DSM 29329</strain>
    </source>
</reference>
<evidence type="ECO:0000313" key="2">
    <source>
        <dbReference type="EMBL" id="PTX40362.1"/>
    </source>
</evidence>
<evidence type="ECO:0000259" key="1">
    <source>
        <dbReference type="Pfam" id="PF00535"/>
    </source>
</evidence>
<dbReference type="InterPro" id="IPR001173">
    <property type="entry name" value="Glyco_trans_2-like"/>
</dbReference>
<dbReference type="CDD" id="cd00761">
    <property type="entry name" value="Glyco_tranf_GTA_type"/>
    <property type="match status" value="1"/>
</dbReference>
<gene>
    <name evidence="2" type="ORF">C8N44_13417</name>
</gene>
<dbReference type="InterPro" id="IPR029044">
    <property type="entry name" value="Nucleotide-diphossugar_trans"/>
</dbReference>
<organism evidence="2 3">
    <name type="scientific">Allosediminivita pacifica</name>
    <dbReference type="NCBI Taxonomy" id="1267769"/>
    <lineage>
        <taxon>Bacteria</taxon>
        <taxon>Pseudomonadati</taxon>
        <taxon>Pseudomonadota</taxon>
        <taxon>Alphaproteobacteria</taxon>
        <taxon>Rhodobacterales</taxon>
        <taxon>Paracoccaceae</taxon>
        <taxon>Allosediminivita</taxon>
    </lineage>
</organism>
<accession>A0A2T6A9A6</accession>
<proteinExistence type="predicted"/>
<dbReference type="PANTHER" id="PTHR43685:SF2">
    <property type="entry name" value="GLYCOSYLTRANSFERASE 2-LIKE DOMAIN-CONTAINING PROTEIN"/>
    <property type="match status" value="1"/>
</dbReference>
<keyword evidence="2" id="KW-0808">Transferase</keyword>
<dbReference type="GO" id="GO:0016740">
    <property type="term" value="F:transferase activity"/>
    <property type="evidence" value="ECO:0007669"/>
    <property type="project" value="UniProtKB-KW"/>
</dbReference>
<evidence type="ECO:0000313" key="3">
    <source>
        <dbReference type="Proteomes" id="UP000244069"/>
    </source>
</evidence>
<dbReference type="Pfam" id="PF00535">
    <property type="entry name" value="Glycos_transf_2"/>
    <property type="match status" value="1"/>
</dbReference>
<name>A0A2T6A9A6_9RHOB</name>
<dbReference type="Proteomes" id="UP000244069">
    <property type="component" value="Unassembled WGS sequence"/>
</dbReference>
<dbReference type="AlphaFoldDB" id="A0A2T6A9A6"/>
<sequence>MPGKVPVSCVITNFNGRGLIEGAIASVLRQSVEISEIIVADDASTDGSREWLQAVAERYPQVRPVLRPANVGVAANRDLAMRNANQPFVTHFDGDDLIAPRKIEAEWTALEEREDAVAFSRIGWLHLVRPWRSSILDPAPTVSGSAADAVGRLTARHGPIPRDMLMSKSLYEKAGGLEHGLNLYEDWQFKLRLAALAPAWSPTREIGTLYMQRGESLSKVRRERLAEAQAGVALSQLDMLLDCLGEDRLGRMLAARFGPGLQGIVPAERRHALLERFPGFADAVPAQAEASRRRRNKLSLLAALPLIAKGAAARQAAAKLLPPWPR</sequence>
<dbReference type="Gene3D" id="3.90.550.10">
    <property type="entry name" value="Spore Coat Polysaccharide Biosynthesis Protein SpsA, Chain A"/>
    <property type="match status" value="1"/>
</dbReference>
<feature type="domain" description="Glycosyltransferase 2-like" evidence="1">
    <location>
        <begin position="8"/>
        <end position="132"/>
    </location>
</feature>
<dbReference type="OrthoDB" id="5291101at2"/>
<dbReference type="PANTHER" id="PTHR43685">
    <property type="entry name" value="GLYCOSYLTRANSFERASE"/>
    <property type="match status" value="1"/>
</dbReference>
<dbReference type="InterPro" id="IPR050834">
    <property type="entry name" value="Glycosyltransf_2"/>
</dbReference>
<protein>
    <submittedName>
        <fullName evidence="2">Glycosyl transferase family 2</fullName>
    </submittedName>
</protein>
<comment type="caution">
    <text evidence="2">The sequence shown here is derived from an EMBL/GenBank/DDBJ whole genome shotgun (WGS) entry which is preliminary data.</text>
</comment>